<reference evidence="2" key="2">
    <citation type="submission" date="2016-01" db="EMBL/GenBank/DDBJ databases">
        <title>Complete genome sequence of Agromyces aureus AR33T and comparison with related organisms.</title>
        <authorList>
            <person name="Corretto E."/>
            <person name="Antonielli L."/>
            <person name="Sessitsch A."/>
            <person name="Brader G."/>
        </authorList>
    </citation>
    <scope>NUCLEOTIDE SEQUENCE [LARGE SCALE GENOMIC DNA]</scope>
    <source>
        <strain evidence="2">AR33</strain>
    </source>
</reference>
<reference evidence="1 2" key="1">
    <citation type="journal article" date="2016" name="Int. J. Syst. Evol. Microbiol.">
        <title>Agromyces aureus sp. nov., isolated from the rhizosphere of Salix caprea L. grown in a heavy-metal-contaminated soil.</title>
        <authorList>
            <person name="Corretto E."/>
            <person name="Antonielli L."/>
            <person name="Sessitsch A."/>
            <person name="Compant S."/>
            <person name="Gorfer M."/>
            <person name="Kuffner M."/>
            <person name="Brader G."/>
        </authorList>
    </citation>
    <scope>NUCLEOTIDE SEQUENCE [LARGE SCALE GENOMIC DNA]</scope>
    <source>
        <strain evidence="1 2">AR33</strain>
    </source>
</reference>
<accession>A0A191WBL1</accession>
<sequence>MTRAVLEWREPLVREADATHPSGIVELSDSDMEMLDGGTGWACATVSIGVGISLAWCSPGGTFCGSCTFGTSGCCR</sequence>
<dbReference type="Proteomes" id="UP000078437">
    <property type="component" value="Chromosome"/>
</dbReference>
<dbReference type="STRING" id="453304.ATC03_01470"/>
<dbReference type="KEGG" id="agy:ATC03_01470"/>
<name>A0A191WBL1_9MICO</name>
<proteinExistence type="predicted"/>
<dbReference type="EMBL" id="CP013979">
    <property type="protein sequence ID" value="ANJ25627.1"/>
    <property type="molecule type" value="Genomic_DNA"/>
</dbReference>
<protein>
    <recommendedName>
        <fullName evidence="3">Lantibiotic</fullName>
    </recommendedName>
</protein>
<evidence type="ECO:0008006" key="3">
    <source>
        <dbReference type="Google" id="ProtNLM"/>
    </source>
</evidence>
<evidence type="ECO:0000313" key="2">
    <source>
        <dbReference type="Proteomes" id="UP000078437"/>
    </source>
</evidence>
<keyword evidence="2" id="KW-1185">Reference proteome</keyword>
<organism evidence="1 2">
    <name type="scientific">Agromyces aureus</name>
    <dbReference type="NCBI Taxonomy" id="453304"/>
    <lineage>
        <taxon>Bacteria</taxon>
        <taxon>Bacillati</taxon>
        <taxon>Actinomycetota</taxon>
        <taxon>Actinomycetes</taxon>
        <taxon>Micrococcales</taxon>
        <taxon>Microbacteriaceae</taxon>
        <taxon>Agromyces</taxon>
    </lineage>
</organism>
<evidence type="ECO:0000313" key="1">
    <source>
        <dbReference type="EMBL" id="ANJ25627.1"/>
    </source>
</evidence>
<gene>
    <name evidence="1" type="ORF">ATC03_01470</name>
</gene>
<dbReference type="AlphaFoldDB" id="A0A191WBL1"/>